<dbReference type="Proteomes" id="UP001281761">
    <property type="component" value="Unassembled WGS sequence"/>
</dbReference>
<gene>
    <name evidence="1" type="ORF">BLNAU_14707</name>
</gene>
<proteinExistence type="predicted"/>
<reference evidence="1 2" key="1">
    <citation type="journal article" date="2022" name="bioRxiv">
        <title>Genomics of Preaxostyla Flagellates Illuminates Evolutionary Transitions and the Path Towards Mitochondrial Loss.</title>
        <authorList>
            <person name="Novak L.V.F."/>
            <person name="Treitli S.C."/>
            <person name="Pyrih J."/>
            <person name="Halakuc P."/>
            <person name="Pipaliya S.V."/>
            <person name="Vacek V."/>
            <person name="Brzon O."/>
            <person name="Soukal P."/>
            <person name="Eme L."/>
            <person name="Dacks J.B."/>
            <person name="Karnkowska A."/>
            <person name="Elias M."/>
            <person name="Hampl V."/>
        </authorList>
    </citation>
    <scope>NUCLEOTIDE SEQUENCE [LARGE SCALE GENOMIC DNA]</scope>
    <source>
        <strain evidence="1">NAU3</strain>
        <tissue evidence="1">Gut</tissue>
    </source>
</reference>
<keyword evidence="2" id="KW-1185">Reference proteome</keyword>
<sequence>METESEHNIILDFLGRSYLHDHENNLTKQYREEVRQEMDASAHSSSSPPFILTSELVCGLSNEEIVNIVDRIVALLDSKSKLDDDTIIRISTFCRLQLDSVYLPELFRNVGRTICQYCHAFESLLSLPIGLFREAPMNFLLTTRPYSLQPTSDEWDDVDLEAVGLVKKIIDQNQPSMIYDSKSFDDLIVVFGIQSLLQASHSTTRLCQSQLERLIAPSIHFLGHFILHPRAFESSREKRHEDIFVTVCKLCDQRVLAQCVSRTGFFSHFVAALFNHSFNASVSLLQMIVDRGKRRHLGIEDQNTIRRTIPYYLEEGWQDALEFIFVQGKNDNSPDAQQKVRWMMLFFGAN</sequence>
<accession>A0ABQ9XGA4</accession>
<evidence type="ECO:0000313" key="1">
    <source>
        <dbReference type="EMBL" id="KAK2950372.1"/>
    </source>
</evidence>
<organism evidence="1 2">
    <name type="scientific">Blattamonas nauphoetae</name>
    <dbReference type="NCBI Taxonomy" id="2049346"/>
    <lineage>
        <taxon>Eukaryota</taxon>
        <taxon>Metamonada</taxon>
        <taxon>Preaxostyla</taxon>
        <taxon>Oxymonadida</taxon>
        <taxon>Blattamonas</taxon>
    </lineage>
</organism>
<comment type="caution">
    <text evidence="1">The sequence shown here is derived from an EMBL/GenBank/DDBJ whole genome shotgun (WGS) entry which is preliminary data.</text>
</comment>
<evidence type="ECO:0000313" key="2">
    <source>
        <dbReference type="Proteomes" id="UP001281761"/>
    </source>
</evidence>
<dbReference type="EMBL" id="JARBJD010000137">
    <property type="protein sequence ID" value="KAK2950372.1"/>
    <property type="molecule type" value="Genomic_DNA"/>
</dbReference>
<name>A0ABQ9XGA4_9EUKA</name>
<protein>
    <submittedName>
        <fullName evidence="1">Uncharacterized protein</fullName>
    </submittedName>
</protein>